<reference evidence="1 2" key="1">
    <citation type="submission" date="2023-10" db="EMBL/GenBank/DDBJ databases">
        <title>A novel Glycoside Hydrolase 43-Like Enzyme from Clostrdium boliviensis is an Endo-xylanase, and a Candidate for Xylooligosaccharides Production from Different Xylan Substrates.</title>
        <authorList>
            <person name="Alvarez M.T."/>
            <person name="Rocabado-Villegas L.R."/>
            <person name="Salas-Veizaga D.M."/>
            <person name="Linares-Pasten J.A."/>
            <person name="Gudmundsdottir E.E."/>
            <person name="Hreggvidsson G.O."/>
            <person name="Adlercreutz P."/>
            <person name="Nordberg Karlsson E."/>
        </authorList>
    </citation>
    <scope>NUCLEOTIDE SEQUENCE [LARGE SCALE GENOMIC DNA]</scope>
    <source>
        <strain evidence="1 2">E-1</strain>
    </source>
</reference>
<dbReference type="Proteomes" id="UP001276854">
    <property type="component" value="Unassembled WGS sequence"/>
</dbReference>
<sequence>MINEANLKNKVINELQTIADDRYLWCSQKIEKEIDSYIAEITDGLKIVFNNIYSQYIKLQDSGEAGTLKWIYLSFLHTGFLDHSPCYRIDFYDKRDCISEIECTELWDFKYIFDCYYNIENEIIEKLNKQTRVLRHEINDMLIQLQQKFHYLANAWIITIIKNILKEDDVFILKESNVKFMLGEYLDNSELIAVYGDETE</sequence>
<evidence type="ECO:0000313" key="2">
    <source>
        <dbReference type="Proteomes" id="UP001276854"/>
    </source>
</evidence>
<protein>
    <submittedName>
        <fullName evidence="1">Uncharacterized protein</fullName>
    </submittedName>
</protein>
<accession>A0ABU4GIR1</accession>
<keyword evidence="2" id="KW-1185">Reference proteome</keyword>
<dbReference type="RefSeq" id="WP_318063762.1">
    <property type="nucleotide sequence ID" value="NZ_JAWONS010000123.1"/>
</dbReference>
<gene>
    <name evidence="1" type="ORF">RZO55_07955</name>
</gene>
<comment type="caution">
    <text evidence="1">The sequence shown here is derived from an EMBL/GenBank/DDBJ whole genome shotgun (WGS) entry which is preliminary data.</text>
</comment>
<organism evidence="1 2">
    <name type="scientific">Clostridium boliviensis</name>
    <dbReference type="NCBI Taxonomy" id="318465"/>
    <lineage>
        <taxon>Bacteria</taxon>
        <taxon>Bacillati</taxon>
        <taxon>Bacillota</taxon>
        <taxon>Clostridia</taxon>
        <taxon>Eubacteriales</taxon>
        <taxon>Clostridiaceae</taxon>
        <taxon>Clostridium</taxon>
    </lineage>
</organism>
<dbReference type="EMBL" id="JAWONS010000123">
    <property type="protein sequence ID" value="MDW2797507.1"/>
    <property type="molecule type" value="Genomic_DNA"/>
</dbReference>
<proteinExistence type="predicted"/>
<evidence type="ECO:0000313" key="1">
    <source>
        <dbReference type="EMBL" id="MDW2797507.1"/>
    </source>
</evidence>
<name>A0ABU4GIR1_9CLOT</name>